<protein>
    <submittedName>
        <fullName evidence="1">Uncharacterized protein</fullName>
    </submittedName>
</protein>
<dbReference type="EMBL" id="CP121694">
    <property type="protein sequence ID" value="WRO21964.1"/>
    <property type="molecule type" value="Genomic_DNA"/>
</dbReference>
<proteinExistence type="predicted"/>
<dbReference type="AlphaFoldDB" id="A0AAU0UQ38"/>
<accession>A0AAU0UQ38</accession>
<dbReference type="Proteomes" id="UP001329915">
    <property type="component" value="Chromosome"/>
</dbReference>
<evidence type="ECO:0000313" key="2">
    <source>
        <dbReference type="Proteomes" id="UP001329915"/>
    </source>
</evidence>
<evidence type="ECO:0000313" key="1">
    <source>
        <dbReference type="EMBL" id="WRO21964.1"/>
    </source>
</evidence>
<dbReference type="KEGG" id="dbc:MFMK1_001785"/>
<name>A0AAU0UQ38_9FIRM</name>
<keyword evidence="2" id="KW-1185">Reference proteome</keyword>
<gene>
    <name evidence="1" type="ORF">MFMK1_001785</name>
</gene>
<sequence>MASTKNQELDAAINQHRKQIKTTDIEIRRLDAVKSGIDPSLIYDEINSLKKKETIWKTKLPL</sequence>
<organism evidence="1 2">
    <name type="scientific">Metallumcola ferriviriculae</name>
    <dbReference type="NCBI Taxonomy" id="3039180"/>
    <lineage>
        <taxon>Bacteria</taxon>
        <taxon>Bacillati</taxon>
        <taxon>Bacillota</taxon>
        <taxon>Clostridia</taxon>
        <taxon>Neomoorellales</taxon>
        <taxon>Desulfitibacteraceae</taxon>
        <taxon>Metallumcola</taxon>
    </lineage>
</organism>
<dbReference type="RefSeq" id="WP_366924785.1">
    <property type="nucleotide sequence ID" value="NZ_CP121694.1"/>
</dbReference>
<reference evidence="1 2" key="1">
    <citation type="submission" date="2023-04" db="EMBL/GenBank/DDBJ databases">
        <authorList>
            <person name="Hsu D."/>
        </authorList>
    </citation>
    <scope>NUCLEOTIDE SEQUENCE [LARGE SCALE GENOMIC DNA]</scope>
    <source>
        <strain evidence="1 2">MK1</strain>
    </source>
</reference>